<feature type="chain" id="PRO_5040929787" evidence="5">
    <location>
        <begin position="22"/>
        <end position="998"/>
    </location>
</feature>
<dbReference type="KEGG" id="vcw:GJQ55_03555"/>
<dbReference type="Pfam" id="PF13620">
    <property type="entry name" value="CarboxypepD_reg"/>
    <property type="match status" value="1"/>
</dbReference>
<evidence type="ECO:0000313" key="9">
    <source>
        <dbReference type="Proteomes" id="UP000596074"/>
    </source>
</evidence>
<dbReference type="EMBL" id="CP046056">
    <property type="protein sequence ID" value="QQD23616.1"/>
    <property type="molecule type" value="Genomic_DNA"/>
</dbReference>
<dbReference type="Gene3D" id="2.60.40.1120">
    <property type="entry name" value="Carboxypeptidase-like, regulatory domain"/>
    <property type="match status" value="1"/>
</dbReference>
<keyword evidence="8" id="KW-0675">Receptor</keyword>
<dbReference type="InterPro" id="IPR000531">
    <property type="entry name" value="Beta-barrel_TonB"/>
</dbReference>
<keyword evidence="5" id="KW-0732">Signal</keyword>
<evidence type="ECO:0000256" key="1">
    <source>
        <dbReference type="ARBA" id="ARBA00004442"/>
    </source>
</evidence>
<dbReference type="SUPFAM" id="SSF56935">
    <property type="entry name" value="Porins"/>
    <property type="match status" value="1"/>
</dbReference>
<evidence type="ECO:0000313" key="8">
    <source>
        <dbReference type="EMBL" id="QQD23616.1"/>
    </source>
</evidence>
<dbReference type="RefSeq" id="WP_228346148.1">
    <property type="nucleotide sequence ID" value="NZ_CP046056.1"/>
</dbReference>
<dbReference type="SUPFAM" id="SSF49464">
    <property type="entry name" value="Carboxypeptidase regulatory domain-like"/>
    <property type="match status" value="1"/>
</dbReference>
<keyword evidence="9" id="KW-1185">Reference proteome</keyword>
<evidence type="ECO:0000256" key="3">
    <source>
        <dbReference type="ARBA" id="ARBA00023237"/>
    </source>
</evidence>
<dbReference type="Gene3D" id="2.170.130.10">
    <property type="entry name" value="TonB-dependent receptor, plug domain"/>
    <property type="match status" value="1"/>
</dbReference>
<protein>
    <submittedName>
        <fullName evidence="8">TonB-dependent receptor</fullName>
    </submittedName>
</protein>
<dbReference type="InterPro" id="IPR012910">
    <property type="entry name" value="Plug_dom"/>
</dbReference>
<proteinExistence type="inferred from homology"/>
<sequence length="998" mass="108722">MKATKVLLGAASYLVAAQLLAGEAVFYITEDGSAVRDLAVSVNGQKKLIGSSGFVTFDIGSGNYRVELSKYGEYVGEFDFTANSSKENAEIQVELIGGEAMADVNLYVPGDEATPALGQLSGFIQSDETGGGVAGASVVVNGTEQAIVTDDKGYFSLELPRGDYSLVIAHPNYGKRDVKSVRVMGNVNTGLNLTLSMSGDGMIEEVVAVGSYIPSTATAQQRDSSAVLNAIGAEQLARFGDSSAASALKRVAGVSVVGGQFAVVRGMQGRYISSTLNGSLMPSTDPMRRDVPLDLFPASVLGGIEIQKTFTPDLPGDSTGGAIRMKTKEMPTESSGKVAVSLGMNTRTTFEDYVSYKGGDLDWLGIDDGTREQPSYAENITNGGMDSPQFGCNFSFCRPLSEQIRLANSFENIYNLKTKTAAPDTGFSLALSDYNEKDFGGTGSYFALQYKNETDSRHKARLNDVSEVGSYERSQQKIDLTGYFVYGLDYGTNHYESKTILLRKTDDTVRFDKTVDDSAGYEVEKTLLQWVERQYIGQQFSGSHYVNLLGEDEVSWRVGFSQTSRYEPDRRYYEYGASEGADKLNLLGSVERRYSDLTEDSLDFGLDYTSDITFGSSLFRLKTGVLLNQKDRTVDVARYENKSITTLDTTQSLEDLLSKENIDAGVIQINGSTADTDDYDATDETLAAYVSGELDFGLVSVLAGARVEDFKQTLEYPGSSGSDSELSETKVLPVLSAVLRLTDDFQIRGGVSQTLSKPGLTERSESAQYDPETEKLMVGNPNLKISEILNVDLRAEYYFSEDESISLAAFYKDVTDPIERSVLDGSGSAADGYTFSNVPSATLQGLELDFRINAYSGDSWSSFVGGNFAYIDSEVDLSGTDAERLEGISKRQLQGQSEYLVNIQLGFDHLPTGQSLTILFNYFDDRIYAASRGQLASEVEDGRYSLDLTYQYDISETLNIKAKASNITDEKVSYSRDSTEIESYYNGANISASLEYVF</sequence>
<accession>A0A9X7UX26</accession>
<evidence type="ECO:0000259" key="7">
    <source>
        <dbReference type="Pfam" id="PF07715"/>
    </source>
</evidence>
<comment type="similarity">
    <text evidence="4">Belongs to the TonB-dependent receptor family.</text>
</comment>
<dbReference type="GO" id="GO:0009279">
    <property type="term" value="C:cell outer membrane"/>
    <property type="evidence" value="ECO:0007669"/>
    <property type="project" value="UniProtKB-SubCell"/>
</dbReference>
<feature type="domain" description="TonB-dependent receptor plug" evidence="7">
    <location>
        <begin position="221"/>
        <end position="321"/>
    </location>
</feature>
<feature type="signal peptide" evidence="5">
    <location>
        <begin position="1"/>
        <end position="21"/>
    </location>
</feature>
<feature type="domain" description="TonB-dependent receptor-like beta-barrel" evidence="6">
    <location>
        <begin position="537"/>
        <end position="967"/>
    </location>
</feature>
<keyword evidence="4" id="KW-0798">TonB box</keyword>
<dbReference type="AlphaFoldDB" id="A0A9X7UX26"/>
<dbReference type="PANTHER" id="PTHR40980:SF5">
    <property type="entry name" value="TONB-DEPENDENT RECEPTOR"/>
    <property type="match status" value="1"/>
</dbReference>
<comment type="subcellular location">
    <subcellularLocation>
        <location evidence="1 4">Cell outer membrane</location>
    </subcellularLocation>
</comment>
<dbReference type="InterPro" id="IPR008969">
    <property type="entry name" value="CarboxyPept-like_regulatory"/>
</dbReference>
<dbReference type="Proteomes" id="UP000596074">
    <property type="component" value="Chromosome"/>
</dbReference>
<dbReference type="PANTHER" id="PTHR40980">
    <property type="entry name" value="PLUG DOMAIN-CONTAINING PROTEIN"/>
    <property type="match status" value="1"/>
</dbReference>
<dbReference type="Gene3D" id="2.40.170.20">
    <property type="entry name" value="TonB-dependent receptor, beta-barrel domain"/>
    <property type="match status" value="1"/>
</dbReference>
<name>A0A9X7UX26_9GAMM</name>
<keyword evidence="3" id="KW-0998">Cell outer membrane</keyword>
<reference evidence="8 9" key="1">
    <citation type="submission" date="2019-11" db="EMBL/GenBank/DDBJ databases">
        <title>Venatorbacter sp. nov. a predator of Campylobacter and other Gram-negative bacteria.</title>
        <authorList>
            <person name="Saeedi A."/>
            <person name="Cummings N.J."/>
            <person name="Connerton I.F."/>
            <person name="Connerton P.L."/>
        </authorList>
    </citation>
    <scope>NUCLEOTIDE SEQUENCE [LARGE SCALE GENOMIC DNA]</scope>
    <source>
        <strain evidence="8">XL5</strain>
    </source>
</reference>
<dbReference type="Pfam" id="PF00593">
    <property type="entry name" value="TonB_dep_Rec_b-barrel"/>
    <property type="match status" value="1"/>
</dbReference>
<keyword evidence="2 4" id="KW-0472">Membrane</keyword>
<evidence type="ECO:0000259" key="6">
    <source>
        <dbReference type="Pfam" id="PF00593"/>
    </source>
</evidence>
<gene>
    <name evidence="8" type="ORF">GJQ55_03555</name>
</gene>
<organism evidence="8 9">
    <name type="scientific">Venatoribacter cucullus</name>
    <dbReference type="NCBI Taxonomy" id="2661630"/>
    <lineage>
        <taxon>Bacteria</taxon>
        <taxon>Pseudomonadati</taxon>
        <taxon>Pseudomonadota</taxon>
        <taxon>Gammaproteobacteria</taxon>
        <taxon>Oceanospirillales</taxon>
        <taxon>Oceanospirillaceae</taxon>
        <taxon>Venatoribacter</taxon>
    </lineage>
</organism>
<evidence type="ECO:0000256" key="5">
    <source>
        <dbReference type="SAM" id="SignalP"/>
    </source>
</evidence>
<evidence type="ECO:0000256" key="4">
    <source>
        <dbReference type="RuleBase" id="RU003357"/>
    </source>
</evidence>
<dbReference type="InterPro" id="IPR037066">
    <property type="entry name" value="Plug_dom_sf"/>
</dbReference>
<dbReference type="Pfam" id="PF07715">
    <property type="entry name" value="Plug"/>
    <property type="match status" value="1"/>
</dbReference>
<dbReference type="InterPro" id="IPR036942">
    <property type="entry name" value="Beta-barrel_TonB_sf"/>
</dbReference>
<evidence type="ECO:0000256" key="2">
    <source>
        <dbReference type="ARBA" id="ARBA00023136"/>
    </source>
</evidence>